<feature type="compositionally biased region" description="Acidic residues" evidence="1">
    <location>
        <begin position="148"/>
        <end position="183"/>
    </location>
</feature>
<dbReference type="Proteomes" id="UP001150217">
    <property type="component" value="Unassembled WGS sequence"/>
</dbReference>
<organism evidence="2 3">
    <name type="scientific">Lentinula lateritia</name>
    <dbReference type="NCBI Taxonomy" id="40482"/>
    <lineage>
        <taxon>Eukaryota</taxon>
        <taxon>Fungi</taxon>
        <taxon>Dikarya</taxon>
        <taxon>Basidiomycota</taxon>
        <taxon>Agaricomycotina</taxon>
        <taxon>Agaricomycetes</taxon>
        <taxon>Agaricomycetidae</taxon>
        <taxon>Agaricales</taxon>
        <taxon>Marasmiineae</taxon>
        <taxon>Omphalotaceae</taxon>
        <taxon>Lentinula</taxon>
    </lineage>
</organism>
<gene>
    <name evidence="2" type="ORF">C8R41DRAFT_915989</name>
</gene>
<evidence type="ECO:0000313" key="3">
    <source>
        <dbReference type="Proteomes" id="UP001150217"/>
    </source>
</evidence>
<feature type="compositionally biased region" description="Basic residues" evidence="1">
    <location>
        <begin position="188"/>
        <end position="201"/>
    </location>
</feature>
<reference evidence="2" key="1">
    <citation type="submission" date="2022-08" db="EMBL/GenBank/DDBJ databases">
        <title>A Global Phylogenomic Analysis of the Shiitake Genus Lentinula.</title>
        <authorList>
            <consortium name="DOE Joint Genome Institute"/>
            <person name="Sierra-Patev S."/>
            <person name="Min B."/>
            <person name="Naranjo-Ortiz M."/>
            <person name="Looney B."/>
            <person name="Konkel Z."/>
            <person name="Slot J.C."/>
            <person name="Sakamoto Y."/>
            <person name="Steenwyk J.L."/>
            <person name="Rokas A."/>
            <person name="Carro J."/>
            <person name="Camarero S."/>
            <person name="Ferreira P."/>
            <person name="Molpeceres G."/>
            <person name="Ruiz-Duenas F.J."/>
            <person name="Serrano A."/>
            <person name="Henrissat B."/>
            <person name="Drula E."/>
            <person name="Hughes K.W."/>
            <person name="Mata J.L."/>
            <person name="Ishikawa N.K."/>
            <person name="Vargas-Isla R."/>
            <person name="Ushijima S."/>
            <person name="Smith C.A."/>
            <person name="Ahrendt S."/>
            <person name="Andreopoulos W."/>
            <person name="He G."/>
            <person name="Labutti K."/>
            <person name="Lipzen A."/>
            <person name="Ng V."/>
            <person name="Riley R."/>
            <person name="Sandor L."/>
            <person name="Barry K."/>
            <person name="Martinez A.T."/>
            <person name="Xiao Y."/>
            <person name="Gibbons J.G."/>
            <person name="Terashima K."/>
            <person name="Grigoriev I.V."/>
            <person name="Hibbett D.S."/>
        </authorList>
    </citation>
    <scope>NUCLEOTIDE SEQUENCE</scope>
    <source>
        <strain evidence="2">RHP3577 ss4</strain>
    </source>
</reference>
<keyword evidence="3" id="KW-1185">Reference proteome</keyword>
<sequence length="782" mass="90556">MSYISLPYPVLPSVPSIIAEDINSSHKEHLKLHAIYGTEGRKTRQSSEVISARIIEEWRDPWVERWMEDQVKCETILNWLHDAILIDFEQPLVEALNLFLSVQVLVSYGEIEQALQELSSWQRQIGLNLFNHQKNLALDLINQYEDELQDPEDSDLDSDNGSDEDYNDDDDSDDDSDDDYDNYDDNKHHHQRQKIQNRRQRNPSPDKTSYLPLCKQWNSTLRNHLLMADADERSAKDLEIGHREVARAIQAMKKHTYNFQTSGLARTILELTNRSAYYNKLHQASYARRFDFGLVLGDVLGRWTPDEWAQQAEESLKENPPAGYNKSGRDLIEAITSHPNLIPNVSNPAAIFFLCSSDNFQFAWRRWLSWGLDAAGYRVWDCNSEALYRRIMQYLQVQRLNQRQWDRAKREWNEIIFFIIERSMELRDLLKDVDKQTHQPNILHCTKCASEVPEKRCVQRIDVELNTDPDFVERWEGVGVTKVPPEERMKPRKGRKASEAAEIVDPDEIGLRKIAIRDEEVIQRCGKHIFLLFSKQKLQDFIWYNAFSHGPNGTFDRLVRYSQTPLGVQPVLRGGKFDFWVVGQMIPFGARQPSGGHLGDHYTFYQGINADTLWGITVLFEQAEMSATILATARAVHPDLVKKIKNQSALCERVGLCGLNLFNCSGYTAPQHYDKDATPSLCAQFVLQAEKKWSEFAFCALQYGYYFESHENTLWSFDSTLLHGTMLPSENTILRLRGGANSVGTHTTTRERDRRRAERNERTINNYHLRQRAWAGHENVVV</sequence>
<proteinExistence type="predicted"/>
<comment type="caution">
    <text evidence="2">The sequence shown here is derived from an EMBL/GenBank/DDBJ whole genome shotgun (WGS) entry which is preliminary data.</text>
</comment>
<feature type="region of interest" description="Disordered" evidence="1">
    <location>
        <begin position="148"/>
        <end position="211"/>
    </location>
</feature>
<evidence type="ECO:0000313" key="2">
    <source>
        <dbReference type="EMBL" id="KAJ4498881.1"/>
    </source>
</evidence>
<accession>A0ABQ8VSF5</accession>
<protein>
    <submittedName>
        <fullName evidence="2">Uncharacterized protein</fullName>
    </submittedName>
</protein>
<dbReference type="EMBL" id="JANVFT010000013">
    <property type="protein sequence ID" value="KAJ4498881.1"/>
    <property type="molecule type" value="Genomic_DNA"/>
</dbReference>
<name>A0ABQ8VSF5_9AGAR</name>
<evidence type="ECO:0000256" key="1">
    <source>
        <dbReference type="SAM" id="MobiDB-lite"/>
    </source>
</evidence>